<keyword evidence="1" id="KW-1185">Reference proteome</keyword>
<evidence type="ECO:0000313" key="1">
    <source>
        <dbReference type="Proteomes" id="UP000095282"/>
    </source>
</evidence>
<sequence>MDAEIPIIPNRLLNPANDKSVEHFLINPLDQNNLNQEEEIEFRKILMLSDSSRQEEYGLRKLVKLCSSPHQLSELPFRFPRFLCGLLFVYREPMLPRGLNFTQFLFPRISDAIRSLNNVQNYPCHSMKMSDVVALSEGRIFSGCINETNSQNPSHFDSAFIMSHPFPIPQRNCTEYPICEVRSALIQHKILYQQENCCCEGEMCAYVIYTQTASLTPLIIKSVDLKRMSSKRFVDR</sequence>
<dbReference type="AlphaFoldDB" id="A0A1I7TT52"/>
<dbReference type="WBParaSite" id="Csp11.Scaffold629.g11516.t1">
    <property type="protein sequence ID" value="Csp11.Scaffold629.g11516.t1"/>
    <property type="gene ID" value="Csp11.Scaffold629.g11516"/>
</dbReference>
<accession>A0A1I7TT52</accession>
<name>A0A1I7TT52_9PELO</name>
<protein>
    <submittedName>
        <fullName evidence="2">Phlebovirus glycoprotein G2 fusion domain-containing protein</fullName>
    </submittedName>
</protein>
<evidence type="ECO:0000313" key="2">
    <source>
        <dbReference type="WBParaSite" id="Csp11.Scaffold629.g11516.t1"/>
    </source>
</evidence>
<dbReference type="eggNOG" id="ENOG502THE9">
    <property type="taxonomic scope" value="Eukaryota"/>
</dbReference>
<reference evidence="2" key="1">
    <citation type="submission" date="2016-11" db="UniProtKB">
        <authorList>
            <consortium name="WormBaseParasite"/>
        </authorList>
    </citation>
    <scope>IDENTIFICATION</scope>
</reference>
<organism evidence="1 2">
    <name type="scientific">Caenorhabditis tropicalis</name>
    <dbReference type="NCBI Taxonomy" id="1561998"/>
    <lineage>
        <taxon>Eukaryota</taxon>
        <taxon>Metazoa</taxon>
        <taxon>Ecdysozoa</taxon>
        <taxon>Nematoda</taxon>
        <taxon>Chromadorea</taxon>
        <taxon>Rhabditida</taxon>
        <taxon>Rhabditina</taxon>
        <taxon>Rhabditomorpha</taxon>
        <taxon>Rhabditoidea</taxon>
        <taxon>Rhabditidae</taxon>
        <taxon>Peloderinae</taxon>
        <taxon>Caenorhabditis</taxon>
    </lineage>
</organism>
<proteinExistence type="predicted"/>
<dbReference type="Proteomes" id="UP000095282">
    <property type="component" value="Unplaced"/>
</dbReference>